<feature type="transmembrane region" description="Helical" evidence="1">
    <location>
        <begin position="29"/>
        <end position="51"/>
    </location>
</feature>
<dbReference type="EMBL" id="JAVRIA010000004">
    <property type="protein sequence ID" value="MDT0558827.1"/>
    <property type="molecule type" value="Genomic_DNA"/>
</dbReference>
<sequence>MTRFRKSWWIYLLLILVAILNLNKFKTDSFSSFIVIFGFCYPLFITVYLYFWSLSNNSLNKPIHMSFDNSVLIIESEGTESKIPISNIQKVINYKQFWLLYISKGQFINVNKDIFFKTEDYKNFTSLINATN</sequence>
<dbReference type="Proteomes" id="UP001259492">
    <property type="component" value="Unassembled WGS sequence"/>
</dbReference>
<evidence type="ECO:0000313" key="3">
    <source>
        <dbReference type="EMBL" id="MDT0558827.1"/>
    </source>
</evidence>
<evidence type="ECO:0000259" key="2">
    <source>
        <dbReference type="Pfam" id="PF14317"/>
    </source>
</evidence>
<keyword evidence="1" id="KW-0812">Transmembrane</keyword>
<organism evidence="3 4">
    <name type="scientific">Microcosmobacter mediterraneus</name>
    <dbReference type="NCBI Taxonomy" id="3075607"/>
    <lineage>
        <taxon>Bacteria</taxon>
        <taxon>Pseudomonadati</taxon>
        <taxon>Bacteroidota</taxon>
        <taxon>Flavobacteriia</taxon>
        <taxon>Flavobacteriales</taxon>
        <taxon>Flavobacteriaceae</taxon>
        <taxon>Microcosmobacter</taxon>
    </lineage>
</organism>
<proteinExistence type="predicted"/>
<keyword evidence="1" id="KW-1133">Transmembrane helix</keyword>
<dbReference type="InterPro" id="IPR025588">
    <property type="entry name" value="YcxB-like_C"/>
</dbReference>
<accession>A0ABU2YLW5</accession>
<name>A0ABU2YLW5_9FLAO</name>
<dbReference type="Pfam" id="PF14317">
    <property type="entry name" value="YcxB"/>
    <property type="match status" value="1"/>
</dbReference>
<comment type="caution">
    <text evidence="3">The sequence shown here is derived from an EMBL/GenBank/DDBJ whole genome shotgun (WGS) entry which is preliminary data.</text>
</comment>
<dbReference type="RefSeq" id="WP_311427592.1">
    <property type="nucleotide sequence ID" value="NZ_JAVRIA010000004.1"/>
</dbReference>
<gene>
    <name evidence="3" type="ORF">RM697_09215</name>
</gene>
<feature type="transmembrane region" description="Helical" evidence="1">
    <location>
        <begin position="7"/>
        <end position="23"/>
    </location>
</feature>
<feature type="domain" description="YcxB-like C-terminal" evidence="2">
    <location>
        <begin position="72"/>
        <end position="126"/>
    </location>
</feature>
<reference evidence="3 4" key="1">
    <citation type="submission" date="2023-09" db="EMBL/GenBank/DDBJ databases">
        <authorList>
            <person name="Rey-Velasco X."/>
        </authorList>
    </citation>
    <scope>NUCLEOTIDE SEQUENCE [LARGE SCALE GENOMIC DNA]</scope>
    <source>
        <strain evidence="3 4">W332</strain>
    </source>
</reference>
<evidence type="ECO:0000313" key="4">
    <source>
        <dbReference type="Proteomes" id="UP001259492"/>
    </source>
</evidence>
<keyword evidence="1" id="KW-0472">Membrane</keyword>
<keyword evidence="4" id="KW-1185">Reference proteome</keyword>
<evidence type="ECO:0000256" key="1">
    <source>
        <dbReference type="SAM" id="Phobius"/>
    </source>
</evidence>
<protein>
    <submittedName>
        <fullName evidence="3">YcxB family protein</fullName>
    </submittedName>
</protein>